<keyword evidence="3" id="KW-1185">Reference proteome</keyword>
<name>A0A6L5YJA9_9FIRM</name>
<evidence type="ECO:0000313" key="3">
    <source>
        <dbReference type="Proteomes" id="UP000476055"/>
    </source>
</evidence>
<feature type="compositionally biased region" description="Basic and acidic residues" evidence="1">
    <location>
        <begin position="13"/>
        <end position="32"/>
    </location>
</feature>
<evidence type="ECO:0000313" key="2">
    <source>
        <dbReference type="EMBL" id="MST58361.1"/>
    </source>
</evidence>
<protein>
    <submittedName>
        <fullName evidence="2">Uncharacterized protein</fullName>
    </submittedName>
</protein>
<evidence type="ECO:0000256" key="1">
    <source>
        <dbReference type="SAM" id="MobiDB-lite"/>
    </source>
</evidence>
<feature type="region of interest" description="Disordered" evidence="1">
    <location>
        <begin position="1"/>
        <end position="32"/>
    </location>
</feature>
<comment type="caution">
    <text evidence="2">The sequence shown here is derived from an EMBL/GenBank/DDBJ whole genome shotgun (WGS) entry which is preliminary data.</text>
</comment>
<feature type="compositionally biased region" description="Polar residues" evidence="1">
    <location>
        <begin position="1"/>
        <end position="12"/>
    </location>
</feature>
<sequence length="962" mass="107657">MKITFQNQTINETDNRTESNRPEKSSWGKDKTWRSKKSVNVNFGAVYESGQAAVPMSSLEKEENNKGKSLMELQQDAGNANVALQQDYMTLLSHTMSQEDYAKACEDGFDPRELDQDTAVTIVDKIKAELVRSGQQIAGYTDDIDMDTLAAAVGSDTLARSIEEQFRSADLPLTQENINELKNAWDMAASLRKPEEGAVSYLVDNGQEPEIWNLYVAENSGARVQNNDVPQELQEQMDKVIADAGLTVNDENRQKAQWLVSAGLPLTTDTLQQLVELDGISYPVTEDTFAQAAAAAIAEGKSPMYANLGRQDTIYEKADKMLQDWFSDAKWDATAENLAARKQLEEIRLRMTAEVNVKLLQSDFSIDTAPMEQLIEALRKAEAEVAGKYFPGESQAVMKYETYTQAVQVASELPGLPAGVLGSYSLEQNAATETVSDFHKEGAAMQKAYEEAGERYETLMTAPRSDLGDSIRKAFSNVDDILTDMSLEKTSENQRAVRILAYNSMEITPENIEKVKEADRQVSAVVDRLTPKNVLQMIRDGVNPLEKTFDELESYFSQNPKSYEEEVEDYSRFLYQLERKKDVTEEERKAYIGIYRMVYQVEREDGAAVGAVVNTGAELQFSTLLTAARSRRVSHMDWKVSEDTGLTQEIHLPENNISEQIRMGMAKEVLTEVSYNGESRAAYDREGLQQMREAGNTTSEAAELLQRGEVPISASNLLAAQALMDDPAEMFGNLRRYREKYRQEKEVPQTVTGTGEVPVGTETSELWEQLDQQNFAEDYRSMLQNTAEETEIMSLEQADEHLDVKQLQLVHKQLRLAESLQAKQEYFLPMYLGEQLAGVHLILQQRAGTAGAVEIRVNGGDMELEAHLQVKGDTIDGYLVGNTPEEVTKLEKTSDIFLERIQTDTSADWKAEKLPIVSSRDMTRMAAGETKNADTIESRIDTEQLYRLAKGFLQAVADSSGK</sequence>
<proteinExistence type="predicted"/>
<dbReference type="EMBL" id="VUMU01000010">
    <property type="protein sequence ID" value="MST58361.1"/>
    <property type="molecule type" value="Genomic_DNA"/>
</dbReference>
<organism evidence="2 3">
    <name type="scientific">Waltera intestinalis</name>
    <dbReference type="NCBI Taxonomy" id="2606635"/>
    <lineage>
        <taxon>Bacteria</taxon>
        <taxon>Bacillati</taxon>
        <taxon>Bacillota</taxon>
        <taxon>Clostridia</taxon>
        <taxon>Lachnospirales</taxon>
        <taxon>Lachnospiraceae</taxon>
        <taxon>Waltera</taxon>
    </lineage>
</organism>
<accession>A0A6L5YJA9</accession>
<reference evidence="2 3" key="1">
    <citation type="submission" date="2019-08" db="EMBL/GenBank/DDBJ databases">
        <title>In-depth cultivation of the pig gut microbiome towards novel bacterial diversity and tailored functional studies.</title>
        <authorList>
            <person name="Wylensek D."/>
            <person name="Hitch T.C.A."/>
            <person name="Clavel T."/>
        </authorList>
    </citation>
    <scope>NUCLEOTIDE SEQUENCE [LARGE SCALE GENOMIC DNA]</scope>
    <source>
        <strain evidence="2 3">WCA3-601-WT-6H</strain>
    </source>
</reference>
<dbReference type="Pfam" id="PF19753">
    <property type="entry name" value="DUF6240"/>
    <property type="match status" value="2"/>
</dbReference>
<gene>
    <name evidence="2" type="ORF">FYJ59_08940</name>
</gene>
<dbReference type="InterPro" id="IPR046207">
    <property type="entry name" value="DUF6240"/>
</dbReference>
<dbReference type="RefSeq" id="WP_154496540.1">
    <property type="nucleotide sequence ID" value="NZ_VUMU01000010.1"/>
</dbReference>
<dbReference type="Proteomes" id="UP000476055">
    <property type="component" value="Unassembled WGS sequence"/>
</dbReference>
<dbReference type="AlphaFoldDB" id="A0A6L5YJA9"/>